<protein>
    <recommendedName>
        <fullName evidence="2">DUF1819 domain-containing protein</fullName>
    </recommendedName>
</protein>
<dbReference type="AlphaFoldDB" id="A0A0F9N2T4"/>
<evidence type="ECO:0000313" key="1">
    <source>
        <dbReference type="EMBL" id="KKN13850.1"/>
    </source>
</evidence>
<comment type="caution">
    <text evidence="1">The sequence shown here is derived from an EMBL/GenBank/DDBJ whole genome shotgun (WGS) entry which is preliminary data.</text>
</comment>
<organism evidence="1">
    <name type="scientific">marine sediment metagenome</name>
    <dbReference type="NCBI Taxonomy" id="412755"/>
    <lineage>
        <taxon>unclassified sequences</taxon>
        <taxon>metagenomes</taxon>
        <taxon>ecological metagenomes</taxon>
    </lineage>
</organism>
<gene>
    <name evidence="1" type="ORF">LCGC14_1002210</name>
</gene>
<dbReference type="EMBL" id="LAZR01003878">
    <property type="protein sequence ID" value="KKN13850.1"/>
    <property type="molecule type" value="Genomic_DNA"/>
</dbReference>
<proteinExistence type="predicted"/>
<accession>A0A0F9N2T4</accession>
<sequence>MKGFDRPLKPSWIYNFIKELSVGDKFSEHKEILNSLLSELNGEEGKRKVRTVLTRYYLKSESNPTSKVVEYTQIQDVCKNYSLREVKPLLLFFILMRSNLIRLLTKMIDEIFGYDRDINYMFLRKKIIEKFGERDITSRSLSNLLNTLINFGILEKNGRNQFKWKKKLKVDDFNLVFMLKFYSEVFKKSPKIDINELESYLFLYFDTPDVLKVAKKFNSILWEYSSRFGTNHILFDKFFRWDKKLLSNILNI</sequence>
<name>A0A0F9N2T4_9ZZZZ</name>
<evidence type="ECO:0008006" key="2">
    <source>
        <dbReference type="Google" id="ProtNLM"/>
    </source>
</evidence>
<reference evidence="1" key="1">
    <citation type="journal article" date="2015" name="Nature">
        <title>Complex archaea that bridge the gap between prokaryotes and eukaryotes.</title>
        <authorList>
            <person name="Spang A."/>
            <person name="Saw J.H."/>
            <person name="Jorgensen S.L."/>
            <person name="Zaremba-Niedzwiedzka K."/>
            <person name="Martijn J."/>
            <person name="Lind A.E."/>
            <person name="van Eijk R."/>
            <person name="Schleper C."/>
            <person name="Guy L."/>
            <person name="Ettema T.J."/>
        </authorList>
    </citation>
    <scope>NUCLEOTIDE SEQUENCE</scope>
</reference>